<evidence type="ECO:0008006" key="3">
    <source>
        <dbReference type="Google" id="ProtNLM"/>
    </source>
</evidence>
<comment type="caution">
    <text evidence="1">The sequence shown here is derived from an EMBL/GenBank/DDBJ whole genome shotgun (WGS) entry which is preliminary data.</text>
</comment>
<reference evidence="1 2" key="1">
    <citation type="submission" date="2024-08" db="EMBL/GenBank/DDBJ databases">
        <authorList>
            <person name="Ishaq N."/>
        </authorList>
    </citation>
    <scope>NUCLEOTIDE SEQUENCE [LARGE SCALE GENOMIC DNA]</scope>
    <source>
        <strain evidence="1 2">DSM 18651</strain>
    </source>
</reference>
<proteinExistence type="predicted"/>
<protein>
    <recommendedName>
        <fullName evidence="3">Lipoprotein</fullName>
    </recommendedName>
</protein>
<evidence type="ECO:0000313" key="2">
    <source>
        <dbReference type="Proteomes" id="UP001569428"/>
    </source>
</evidence>
<accession>A0ABV4P3T2</accession>
<gene>
    <name evidence="1" type="ORF">ACCI49_19210</name>
</gene>
<dbReference type="Proteomes" id="UP001569428">
    <property type="component" value="Unassembled WGS sequence"/>
</dbReference>
<name>A0ABV4P3T2_9GAMM</name>
<organism evidence="1 2">
    <name type="scientific">Microbulbifer epialgicus</name>
    <dbReference type="NCBI Taxonomy" id="393907"/>
    <lineage>
        <taxon>Bacteria</taxon>
        <taxon>Pseudomonadati</taxon>
        <taxon>Pseudomonadota</taxon>
        <taxon>Gammaproteobacteria</taxon>
        <taxon>Cellvibrionales</taxon>
        <taxon>Microbulbiferaceae</taxon>
        <taxon>Microbulbifer</taxon>
    </lineage>
</organism>
<sequence length="165" mass="18491">MGSIFQVVSVLLCLCLTACSKSEFEELQASVTEYELISDKRATACLLTRHVNPEASPVLIDQRKTMPAGIELDLPTSDLHSTADQVVSRVSQFTYIIEVPVVLNPVKIIRDIKESFWDADKTQEVQIIKSTFRGLQESYGRAAVPTDCYLKFNDRVYSALSRSKN</sequence>
<keyword evidence="2" id="KW-1185">Reference proteome</keyword>
<evidence type="ECO:0000313" key="1">
    <source>
        <dbReference type="EMBL" id="MFA0813038.1"/>
    </source>
</evidence>
<dbReference type="EMBL" id="JBGMEK010000067">
    <property type="protein sequence ID" value="MFA0813038.1"/>
    <property type="molecule type" value="Genomic_DNA"/>
</dbReference>